<gene>
    <name evidence="2" type="ORF">O6P37_28035</name>
</gene>
<dbReference type="Pfam" id="PF13185">
    <property type="entry name" value="GAF_2"/>
    <property type="match status" value="1"/>
</dbReference>
<dbReference type="RefSeq" id="WP_269897149.1">
    <property type="nucleotide sequence ID" value="NZ_JAPZPY010000020.1"/>
</dbReference>
<evidence type="ECO:0000313" key="3">
    <source>
        <dbReference type="Proteomes" id="UP001142153"/>
    </source>
</evidence>
<dbReference type="EMBL" id="JAPZPY010000020">
    <property type="protein sequence ID" value="MCZ8382728.1"/>
    <property type="molecule type" value="Genomic_DNA"/>
</dbReference>
<protein>
    <submittedName>
        <fullName evidence="2">GAF domain-containing protein</fullName>
    </submittedName>
</protein>
<evidence type="ECO:0000259" key="1">
    <source>
        <dbReference type="SMART" id="SM01012"/>
    </source>
</evidence>
<dbReference type="InterPro" id="IPR029016">
    <property type="entry name" value="GAF-like_dom_sf"/>
</dbReference>
<organism evidence="2 3">
    <name type="scientific">Mycobacterium hippophais</name>
    <dbReference type="NCBI Taxonomy" id="3016340"/>
    <lineage>
        <taxon>Bacteria</taxon>
        <taxon>Bacillati</taxon>
        <taxon>Actinomycetota</taxon>
        <taxon>Actinomycetes</taxon>
        <taxon>Mycobacteriales</taxon>
        <taxon>Mycobacteriaceae</taxon>
        <taxon>Mycobacterium</taxon>
    </lineage>
</organism>
<name>A0ABT4Q1K7_9MYCO</name>
<dbReference type="InterPro" id="IPR003018">
    <property type="entry name" value="GAF"/>
</dbReference>
<comment type="caution">
    <text evidence="2">The sequence shown here is derived from an EMBL/GenBank/DDBJ whole genome shotgun (WGS) entry which is preliminary data.</text>
</comment>
<sequence>MAEPWSGGDDAEGAWREEPASLFASTAPFCDSAVGWSRVDGASLALLSPAPNSRKLVFATDALAQRIDELQFALGEGPCLECYGTGLPRCVTDLAHDERWTLFCREAVALGVGAAFNFPVRLGDQPVGVLELYRRDAGPMTVDEYDAALGCAAAIGAVIGSTYARWTHRVADDEDLNGATLTALTESDPFTRSQVHIAAGVVAERLRVSVGEALVRMRAFAFARDRRITEVADDVVGHRVSWRDWQDEPSGGA</sequence>
<reference evidence="2" key="1">
    <citation type="submission" date="2022-12" db="EMBL/GenBank/DDBJ databases">
        <authorList>
            <person name="Deng Y."/>
            <person name="Zhang Y.-Q."/>
        </authorList>
    </citation>
    <scope>NUCLEOTIDE SEQUENCE</scope>
    <source>
        <strain evidence="2">CPCC 205372</strain>
    </source>
</reference>
<keyword evidence="3" id="KW-1185">Reference proteome</keyword>
<feature type="domain" description="ANTAR" evidence="1">
    <location>
        <begin position="172"/>
        <end position="236"/>
    </location>
</feature>
<accession>A0ABT4Q1K7</accession>
<dbReference type="SMART" id="SM01012">
    <property type="entry name" value="ANTAR"/>
    <property type="match status" value="1"/>
</dbReference>
<evidence type="ECO:0000313" key="2">
    <source>
        <dbReference type="EMBL" id="MCZ8382728.1"/>
    </source>
</evidence>
<dbReference type="SUPFAM" id="SSF55781">
    <property type="entry name" value="GAF domain-like"/>
    <property type="match status" value="1"/>
</dbReference>
<dbReference type="Proteomes" id="UP001142153">
    <property type="component" value="Unassembled WGS sequence"/>
</dbReference>
<dbReference type="InterPro" id="IPR005561">
    <property type="entry name" value="ANTAR"/>
</dbReference>
<dbReference type="Gene3D" id="3.30.450.40">
    <property type="match status" value="1"/>
</dbReference>
<proteinExistence type="predicted"/>